<dbReference type="PROSITE" id="PS51257">
    <property type="entry name" value="PROKAR_LIPOPROTEIN"/>
    <property type="match status" value="1"/>
</dbReference>
<evidence type="ECO:0000313" key="1">
    <source>
        <dbReference type="EMBL" id="MEQ2544673.1"/>
    </source>
</evidence>
<comment type="caution">
    <text evidence="1">The sequence shown here is derived from an EMBL/GenBank/DDBJ whole genome shotgun (WGS) entry which is preliminary data.</text>
</comment>
<keyword evidence="2" id="KW-1185">Reference proteome</keyword>
<name>A0ABV1GXK7_9BACT</name>
<sequence>MKDFLPIVKLACLTAAAALIVSCGGGADYRNVLPADSFVTMSVDAASLLKKSGTCDAASNPLLDRLKAELDKAEELSAEEKEYLFSLLENPAESGLDLKKELFLFMSADGADINNPEVGGGLLFPVGDKSKLDALIARINEKSGTETVTEAGVSVVKIGEESEASGVCAYNDIACLLYFKTDPCGVVEEKVRKLFAQKRAESLMGDKAVAARLAARNDVNMVVSYANLSAMMNNPMLGAMPMMDVLKGALVMGSANFEKGRIVSDAAVSYKDKASVEKAAAFYAYVKPQTGDLLRYVPAGSLAALSYGLDGEKLYAMLAAMPGYGMMLGNPMVKQVLDAFDGDCVISFSGMTPDGRFPIASLLAQVNDPAVLQTVVTNLAGMPVQQTAEGEYVFNSGDVSVLFGVKNKVLYCTTDTAVKSALDGAKIESLMSLDGIVKGQSCTFWVDFKGLSVLVSQLAGEAGTPQTEAALAVLGMFDDMEAYSTMEGGKLVVNMADKEQNAFKTICDTTGALIRQYMPEADEI</sequence>
<gene>
    <name evidence="1" type="ORF">WMO46_06890</name>
</gene>
<accession>A0ABV1GXK7</accession>
<dbReference type="Pfam" id="PF16120">
    <property type="entry name" value="DUF4836"/>
    <property type="match status" value="1"/>
</dbReference>
<dbReference type="InterPro" id="IPR032276">
    <property type="entry name" value="DUF4836"/>
</dbReference>
<reference evidence="1 2" key="1">
    <citation type="submission" date="2024-03" db="EMBL/GenBank/DDBJ databases">
        <title>Human intestinal bacterial collection.</title>
        <authorList>
            <person name="Pauvert C."/>
            <person name="Hitch T.C.A."/>
            <person name="Clavel T."/>
        </authorList>
    </citation>
    <scope>NUCLEOTIDE SEQUENCE [LARGE SCALE GENOMIC DNA]</scope>
    <source>
        <strain evidence="1 2">CLA-KB-H122</strain>
    </source>
</reference>
<dbReference type="EMBL" id="JBBMFL010000006">
    <property type="protein sequence ID" value="MEQ2544673.1"/>
    <property type="molecule type" value="Genomic_DNA"/>
</dbReference>
<dbReference type="Proteomes" id="UP001460202">
    <property type="component" value="Unassembled WGS sequence"/>
</dbReference>
<organism evidence="1 2">
    <name type="scientific">Alistipes intestinihominis</name>
    <dbReference type="NCBI Taxonomy" id="3133172"/>
    <lineage>
        <taxon>Bacteria</taxon>
        <taxon>Pseudomonadati</taxon>
        <taxon>Bacteroidota</taxon>
        <taxon>Bacteroidia</taxon>
        <taxon>Bacteroidales</taxon>
        <taxon>Rikenellaceae</taxon>
        <taxon>Alistipes</taxon>
    </lineage>
</organism>
<dbReference type="RefSeq" id="WP_349094057.1">
    <property type="nucleotide sequence ID" value="NZ_JBBMFL010000006.1"/>
</dbReference>
<evidence type="ECO:0000313" key="2">
    <source>
        <dbReference type="Proteomes" id="UP001460202"/>
    </source>
</evidence>
<protein>
    <submittedName>
        <fullName evidence="1">DUF4836 family protein</fullName>
    </submittedName>
</protein>
<proteinExistence type="predicted"/>